<dbReference type="InterPro" id="IPR051907">
    <property type="entry name" value="DoxX-like_oxidoreductase"/>
</dbReference>
<keyword evidence="4 7" id="KW-0812">Transmembrane</keyword>
<gene>
    <name evidence="8" type="ORF">E1283_18390</name>
</gene>
<evidence type="ECO:0000313" key="9">
    <source>
        <dbReference type="Proteomes" id="UP000295345"/>
    </source>
</evidence>
<dbReference type="Pfam" id="PF07681">
    <property type="entry name" value="DoxX"/>
    <property type="match status" value="1"/>
</dbReference>
<evidence type="ECO:0000256" key="3">
    <source>
        <dbReference type="ARBA" id="ARBA00022475"/>
    </source>
</evidence>
<proteinExistence type="inferred from homology"/>
<keyword evidence="6 7" id="KW-0472">Membrane</keyword>
<comment type="caution">
    <text evidence="8">The sequence shown here is derived from an EMBL/GenBank/DDBJ whole genome shotgun (WGS) entry which is preliminary data.</text>
</comment>
<evidence type="ECO:0000256" key="7">
    <source>
        <dbReference type="SAM" id="Phobius"/>
    </source>
</evidence>
<dbReference type="EMBL" id="SMKI01000187">
    <property type="protein sequence ID" value="TDC73715.1"/>
    <property type="molecule type" value="Genomic_DNA"/>
</dbReference>
<dbReference type="RefSeq" id="WP_132819168.1">
    <property type="nucleotide sequence ID" value="NZ_SMKI01000187.1"/>
</dbReference>
<reference evidence="8 9" key="1">
    <citation type="submission" date="2019-03" db="EMBL/GenBank/DDBJ databases">
        <title>Draft genome sequences of novel Actinobacteria.</title>
        <authorList>
            <person name="Sahin N."/>
            <person name="Ay H."/>
            <person name="Saygin H."/>
        </authorList>
    </citation>
    <scope>NUCLEOTIDE SEQUENCE [LARGE SCALE GENOMIC DNA]</scope>
    <source>
        <strain evidence="8 9">DSM 41900</strain>
    </source>
</reference>
<dbReference type="Proteomes" id="UP000295345">
    <property type="component" value="Unassembled WGS sequence"/>
</dbReference>
<organism evidence="8 9">
    <name type="scientific">Streptomyces hainanensis</name>
    <dbReference type="NCBI Taxonomy" id="402648"/>
    <lineage>
        <taxon>Bacteria</taxon>
        <taxon>Bacillati</taxon>
        <taxon>Actinomycetota</taxon>
        <taxon>Actinomycetes</taxon>
        <taxon>Kitasatosporales</taxon>
        <taxon>Streptomycetaceae</taxon>
        <taxon>Streptomyces</taxon>
    </lineage>
</organism>
<feature type="transmembrane region" description="Helical" evidence="7">
    <location>
        <begin position="162"/>
        <end position="182"/>
    </location>
</feature>
<sequence>MTSPTTTTTRPAPAPAWAAAAPAHDTGLLLLRLAVGLTVAAHGAQKLFGWFGGSGLDGTGMFFESLGYPSGRTMALVAGLSETLGGLGLALGVLTPLAGAAVVGTMLNVIVSAHWDAGFFAPAGIELPLLLGLGAASLALTGPGRHAVDRHLPLPRLREHRLATGAAAVALGLAVAGIVLLFRN</sequence>
<evidence type="ECO:0000256" key="4">
    <source>
        <dbReference type="ARBA" id="ARBA00022692"/>
    </source>
</evidence>
<dbReference type="InterPro" id="IPR032808">
    <property type="entry name" value="DoxX"/>
</dbReference>
<evidence type="ECO:0000256" key="2">
    <source>
        <dbReference type="ARBA" id="ARBA00006679"/>
    </source>
</evidence>
<evidence type="ECO:0000256" key="1">
    <source>
        <dbReference type="ARBA" id="ARBA00004651"/>
    </source>
</evidence>
<evidence type="ECO:0000256" key="5">
    <source>
        <dbReference type="ARBA" id="ARBA00022989"/>
    </source>
</evidence>
<dbReference type="PANTHER" id="PTHR33452">
    <property type="entry name" value="OXIDOREDUCTASE CATD-RELATED"/>
    <property type="match status" value="1"/>
</dbReference>
<keyword evidence="5 7" id="KW-1133">Transmembrane helix</keyword>
<feature type="transmembrane region" description="Helical" evidence="7">
    <location>
        <begin position="84"/>
        <end position="107"/>
    </location>
</feature>
<comment type="subcellular location">
    <subcellularLocation>
        <location evidence="1">Cell membrane</location>
        <topology evidence="1">Multi-pass membrane protein</topology>
    </subcellularLocation>
</comment>
<dbReference type="AlphaFoldDB" id="A0A4V2Y2R9"/>
<dbReference type="OrthoDB" id="346004at2"/>
<protein>
    <submittedName>
        <fullName evidence="8">DoxX family protein</fullName>
    </submittedName>
</protein>
<comment type="similarity">
    <text evidence="2">Belongs to the DoxX family.</text>
</comment>
<dbReference type="GO" id="GO:0005886">
    <property type="term" value="C:plasma membrane"/>
    <property type="evidence" value="ECO:0007669"/>
    <property type="project" value="UniProtKB-SubCell"/>
</dbReference>
<keyword evidence="3" id="KW-1003">Cell membrane</keyword>
<feature type="transmembrane region" description="Helical" evidence="7">
    <location>
        <begin position="119"/>
        <end position="141"/>
    </location>
</feature>
<name>A0A4V2Y2R9_9ACTN</name>
<accession>A0A4V2Y2R9</accession>
<evidence type="ECO:0000313" key="8">
    <source>
        <dbReference type="EMBL" id="TDC73715.1"/>
    </source>
</evidence>
<evidence type="ECO:0000256" key="6">
    <source>
        <dbReference type="ARBA" id="ARBA00023136"/>
    </source>
</evidence>
<dbReference type="PANTHER" id="PTHR33452:SF1">
    <property type="entry name" value="INNER MEMBRANE PROTEIN YPHA-RELATED"/>
    <property type="match status" value="1"/>
</dbReference>
<keyword evidence="9" id="KW-1185">Reference proteome</keyword>